<organism evidence="2 3">
    <name type="scientific">Solihabitans fulvus</name>
    <dbReference type="NCBI Taxonomy" id="1892852"/>
    <lineage>
        <taxon>Bacteria</taxon>
        <taxon>Bacillati</taxon>
        <taxon>Actinomycetota</taxon>
        <taxon>Actinomycetes</taxon>
        <taxon>Pseudonocardiales</taxon>
        <taxon>Pseudonocardiaceae</taxon>
        <taxon>Solihabitans</taxon>
    </lineage>
</organism>
<name>A0A5B2X6T5_9PSEU</name>
<evidence type="ECO:0000259" key="1">
    <source>
        <dbReference type="Pfam" id="PF19054"/>
    </source>
</evidence>
<accession>A0A5B2X6T5</accession>
<dbReference type="AlphaFoldDB" id="A0A5B2X6T5"/>
<feature type="domain" description="DUF5753" evidence="1">
    <location>
        <begin position="2"/>
        <end position="116"/>
    </location>
</feature>
<protein>
    <recommendedName>
        <fullName evidence="1">DUF5753 domain-containing protein</fullName>
    </recommendedName>
</protein>
<evidence type="ECO:0000313" key="3">
    <source>
        <dbReference type="Proteomes" id="UP000323454"/>
    </source>
</evidence>
<keyword evidence="3" id="KW-1185">Reference proteome</keyword>
<reference evidence="2 3" key="1">
    <citation type="submission" date="2019-09" db="EMBL/GenBank/DDBJ databases">
        <title>Goodfellowia gen. nov., a new genus of the Pseudonocardineae related to Actinoalloteichus, containing Goodfellowia coeruleoviolacea gen. nov., comb. nov. gen. nov., comb. nov.</title>
        <authorList>
            <person name="Labeda D."/>
        </authorList>
    </citation>
    <scope>NUCLEOTIDE SEQUENCE [LARGE SCALE GENOMIC DNA]</scope>
    <source>
        <strain evidence="2 3">AN110305</strain>
    </source>
</reference>
<dbReference type="Proteomes" id="UP000323454">
    <property type="component" value="Unassembled WGS sequence"/>
</dbReference>
<dbReference type="Pfam" id="PF19054">
    <property type="entry name" value="DUF5753"/>
    <property type="match status" value="1"/>
</dbReference>
<sequence length="122" mass="13770">MNPRRYHVIIDETALTIPLPDNTIMRDQLRHILTMAALPHITVQIMLRSAGPHGSRRCGFQLLSFPDMEGRDLLHVPHIAGESDIDDPDRIATARRLFDSLAALALSPRDSVRWIENLLITS</sequence>
<comment type="caution">
    <text evidence="2">The sequence shown here is derived from an EMBL/GenBank/DDBJ whole genome shotgun (WGS) entry which is preliminary data.</text>
</comment>
<dbReference type="InterPro" id="IPR043917">
    <property type="entry name" value="DUF5753"/>
</dbReference>
<dbReference type="EMBL" id="VUOB01000041">
    <property type="protein sequence ID" value="KAA2258809.1"/>
    <property type="molecule type" value="Genomic_DNA"/>
</dbReference>
<proteinExistence type="predicted"/>
<gene>
    <name evidence="2" type="ORF">F0L68_23595</name>
</gene>
<reference evidence="2 3" key="2">
    <citation type="submission" date="2019-09" db="EMBL/GenBank/DDBJ databases">
        <authorList>
            <person name="Jin C."/>
        </authorList>
    </citation>
    <scope>NUCLEOTIDE SEQUENCE [LARGE SCALE GENOMIC DNA]</scope>
    <source>
        <strain evidence="2 3">AN110305</strain>
    </source>
</reference>
<evidence type="ECO:0000313" key="2">
    <source>
        <dbReference type="EMBL" id="KAA2258809.1"/>
    </source>
</evidence>